<accession>A0A8J3MSA5</accession>
<evidence type="ECO:0000313" key="4">
    <source>
        <dbReference type="Proteomes" id="UP000612362"/>
    </source>
</evidence>
<sequence length="327" mass="37123">MTMVTGYTKKLAILPFDHRASYISGLFDWKEPLNVEQVLKVAESKQIIYEGFKKARIPKEEAGILVDEQYGVGILRDARQQGTITAVSVEKSGQKEFDFAYGDDFAQHIEAMQPTFAKVLVRYNPEGDRTLNQRQIQRLKRLSDYLHQTQRLFLFELLVPAEVHQLELVDQNKDAYDSQLRPRLMGEAIEELQQAGVKPDVWKIEGLDKRTDCEHIVEVAHHNGDHNVGFIVLGRGANQKRVLHWLQTAASVPGFIGFAVGRTSFWNAIVDFEAKRLSPDDAATLIARNFEEWNSSFEAGRQSGMEPNETSAARSHADKITRKENRG</sequence>
<dbReference type="Gene3D" id="3.20.20.70">
    <property type="entry name" value="Aldolase class I"/>
    <property type="match status" value="1"/>
</dbReference>
<organism evidence="3 4">
    <name type="scientific">Ktedonospora formicarum</name>
    <dbReference type="NCBI Taxonomy" id="2778364"/>
    <lineage>
        <taxon>Bacteria</taxon>
        <taxon>Bacillati</taxon>
        <taxon>Chloroflexota</taxon>
        <taxon>Ktedonobacteria</taxon>
        <taxon>Ktedonobacterales</taxon>
        <taxon>Ktedonobacteraceae</taxon>
        <taxon>Ktedonospora</taxon>
    </lineage>
</organism>
<feature type="compositionally biased region" description="Basic and acidic residues" evidence="1">
    <location>
        <begin position="315"/>
        <end position="327"/>
    </location>
</feature>
<keyword evidence="4" id="KW-1185">Reference proteome</keyword>
<gene>
    <name evidence="3" type="ORF">KSX_40580</name>
</gene>
<dbReference type="Proteomes" id="UP000612362">
    <property type="component" value="Unassembled WGS sequence"/>
</dbReference>
<feature type="region of interest" description="Disordered" evidence="1">
    <location>
        <begin position="297"/>
        <end position="327"/>
    </location>
</feature>
<dbReference type="AlphaFoldDB" id="A0A8J3MSA5"/>
<dbReference type="InterPro" id="IPR018659">
    <property type="entry name" value="DUF2090"/>
</dbReference>
<evidence type="ECO:0000259" key="2">
    <source>
        <dbReference type="Pfam" id="PF09863"/>
    </source>
</evidence>
<feature type="domain" description="DUF2090" evidence="2">
    <location>
        <begin position="7"/>
        <end position="293"/>
    </location>
</feature>
<protein>
    <recommendedName>
        <fullName evidence="2">DUF2090 domain-containing protein</fullName>
    </recommendedName>
</protein>
<reference evidence="3" key="1">
    <citation type="submission" date="2020-10" db="EMBL/GenBank/DDBJ databases">
        <title>Taxonomic study of unclassified bacteria belonging to the class Ktedonobacteria.</title>
        <authorList>
            <person name="Yabe S."/>
            <person name="Wang C.M."/>
            <person name="Zheng Y."/>
            <person name="Sakai Y."/>
            <person name="Cavaletti L."/>
            <person name="Monciardini P."/>
            <person name="Donadio S."/>
        </authorList>
    </citation>
    <scope>NUCLEOTIDE SEQUENCE</scope>
    <source>
        <strain evidence="3">SOSP1-1</strain>
    </source>
</reference>
<dbReference type="EMBL" id="BNJF01000002">
    <property type="protein sequence ID" value="GHO45895.1"/>
    <property type="molecule type" value="Genomic_DNA"/>
</dbReference>
<evidence type="ECO:0000313" key="3">
    <source>
        <dbReference type="EMBL" id="GHO45895.1"/>
    </source>
</evidence>
<dbReference type="InterPro" id="IPR013785">
    <property type="entry name" value="Aldolase_TIM"/>
</dbReference>
<dbReference type="SUPFAM" id="SSF51569">
    <property type="entry name" value="Aldolase"/>
    <property type="match status" value="1"/>
</dbReference>
<dbReference type="RefSeq" id="WP_236031409.1">
    <property type="nucleotide sequence ID" value="NZ_BNJF01000002.1"/>
</dbReference>
<evidence type="ECO:0000256" key="1">
    <source>
        <dbReference type="SAM" id="MobiDB-lite"/>
    </source>
</evidence>
<dbReference type="Pfam" id="PF09863">
    <property type="entry name" value="DUF2090"/>
    <property type="match status" value="1"/>
</dbReference>
<name>A0A8J3MSA5_9CHLR</name>
<proteinExistence type="predicted"/>
<comment type="caution">
    <text evidence="3">The sequence shown here is derived from an EMBL/GenBank/DDBJ whole genome shotgun (WGS) entry which is preliminary data.</text>
</comment>